<organism evidence="7 8">
    <name type="scientific">Penicillium canariense</name>
    <dbReference type="NCBI Taxonomy" id="189055"/>
    <lineage>
        <taxon>Eukaryota</taxon>
        <taxon>Fungi</taxon>
        <taxon>Dikarya</taxon>
        <taxon>Ascomycota</taxon>
        <taxon>Pezizomycotina</taxon>
        <taxon>Eurotiomycetes</taxon>
        <taxon>Eurotiomycetidae</taxon>
        <taxon>Eurotiales</taxon>
        <taxon>Aspergillaceae</taxon>
        <taxon>Penicillium</taxon>
    </lineage>
</organism>
<keyword evidence="5" id="KW-0521">NADP</keyword>
<protein>
    <submittedName>
        <fullName evidence="7">Uncharacterized protein</fullName>
    </submittedName>
</protein>
<reference evidence="7" key="1">
    <citation type="submission" date="2022-11" db="EMBL/GenBank/DDBJ databases">
        <authorList>
            <person name="Petersen C."/>
        </authorList>
    </citation>
    <scope>NUCLEOTIDE SEQUENCE</scope>
    <source>
        <strain evidence="7">IBT 26290</strain>
    </source>
</reference>
<evidence type="ECO:0000313" key="7">
    <source>
        <dbReference type="EMBL" id="KAJ5166274.1"/>
    </source>
</evidence>
<sequence>MDLKMILYPTDGHRQEVNSPSAAERIQLKYQLSERVVDVVHIDPADIKGLGITDIFKQEHHRVLSVGAGYGVLPFAGRLIQTGFWTAADITMVDEAGGFGGFGLPVTLQADFVILATGLLNTPKILVNEFPLPDQDLADDGLHPEYLLQMRGLDFPRHEAICQRIASIVQNPITAEALKPWYPEWCKRPCLNDSFLQAFNPAIYDTTQYQPARNPRYREQNHHRWGEILRGRRPYPVHRIPFWHRARQQALRDRPPWSALAGETEGGGISTTLRDFPTLFFPSPFQVGATGNHVYTLDELATHIAYIIAESFRVAATTGTADA</sequence>
<reference evidence="7" key="2">
    <citation type="journal article" date="2023" name="IMA Fungus">
        <title>Comparative genomic study of the Penicillium genus elucidates a diverse pangenome and 15 lateral gene transfer events.</title>
        <authorList>
            <person name="Petersen C."/>
            <person name="Sorensen T."/>
            <person name="Nielsen M.R."/>
            <person name="Sondergaard T.E."/>
            <person name="Sorensen J.L."/>
            <person name="Fitzpatrick D.A."/>
            <person name="Frisvad J.C."/>
            <person name="Nielsen K.L."/>
        </authorList>
    </citation>
    <scope>NUCLEOTIDE SEQUENCE</scope>
    <source>
        <strain evidence="7">IBT 26290</strain>
    </source>
</reference>
<evidence type="ECO:0000313" key="8">
    <source>
        <dbReference type="Proteomes" id="UP001149163"/>
    </source>
</evidence>
<proteinExistence type="inferred from homology"/>
<dbReference type="Proteomes" id="UP001149163">
    <property type="component" value="Unassembled WGS sequence"/>
</dbReference>
<dbReference type="OrthoDB" id="66881at2759"/>
<dbReference type="GO" id="GO:0016491">
    <property type="term" value="F:oxidoreductase activity"/>
    <property type="evidence" value="ECO:0007669"/>
    <property type="project" value="UniProtKB-KW"/>
</dbReference>
<dbReference type="PANTHER" id="PTHR43098:SF2">
    <property type="entry name" value="FAD-BINDING MONOOXYGENASE AUSB-RELATED"/>
    <property type="match status" value="1"/>
</dbReference>
<dbReference type="InterPro" id="IPR050775">
    <property type="entry name" value="FAD-binding_Monooxygenases"/>
</dbReference>
<evidence type="ECO:0000256" key="6">
    <source>
        <dbReference type="ARBA" id="ARBA00023002"/>
    </source>
</evidence>
<name>A0A9W9I1N8_9EURO</name>
<evidence type="ECO:0000256" key="5">
    <source>
        <dbReference type="ARBA" id="ARBA00022857"/>
    </source>
</evidence>
<evidence type="ECO:0000256" key="4">
    <source>
        <dbReference type="ARBA" id="ARBA00022827"/>
    </source>
</evidence>
<keyword evidence="6" id="KW-0560">Oxidoreductase</keyword>
<comment type="similarity">
    <text evidence="2">Belongs to the FAD-binding monooxygenase family.</text>
</comment>
<keyword evidence="4" id="KW-0274">FAD</keyword>
<evidence type="ECO:0000256" key="3">
    <source>
        <dbReference type="ARBA" id="ARBA00022630"/>
    </source>
</evidence>
<comment type="caution">
    <text evidence="7">The sequence shown here is derived from an EMBL/GenBank/DDBJ whole genome shotgun (WGS) entry which is preliminary data.</text>
</comment>
<comment type="cofactor">
    <cofactor evidence="1">
        <name>FAD</name>
        <dbReference type="ChEBI" id="CHEBI:57692"/>
    </cofactor>
</comment>
<keyword evidence="3" id="KW-0285">Flavoprotein</keyword>
<dbReference type="EMBL" id="JAPQKN010000003">
    <property type="protein sequence ID" value="KAJ5166274.1"/>
    <property type="molecule type" value="Genomic_DNA"/>
</dbReference>
<evidence type="ECO:0000256" key="1">
    <source>
        <dbReference type="ARBA" id="ARBA00001974"/>
    </source>
</evidence>
<accession>A0A9W9I1N8</accession>
<keyword evidence="8" id="KW-1185">Reference proteome</keyword>
<gene>
    <name evidence="7" type="ORF">N7482_005055</name>
</gene>
<dbReference type="PANTHER" id="PTHR43098">
    <property type="entry name" value="L-ORNITHINE N(5)-MONOOXYGENASE-RELATED"/>
    <property type="match status" value="1"/>
</dbReference>
<dbReference type="RefSeq" id="XP_056542735.1">
    <property type="nucleotide sequence ID" value="XM_056687180.1"/>
</dbReference>
<dbReference type="GeneID" id="81426356"/>
<evidence type="ECO:0000256" key="2">
    <source>
        <dbReference type="ARBA" id="ARBA00010139"/>
    </source>
</evidence>
<dbReference type="AlphaFoldDB" id="A0A9W9I1N8"/>